<dbReference type="Proteomes" id="UP000095287">
    <property type="component" value="Unplaced"/>
</dbReference>
<feature type="signal peptide" evidence="2">
    <location>
        <begin position="1"/>
        <end position="16"/>
    </location>
</feature>
<name>A0A1I7ZP29_9BILA</name>
<keyword evidence="3" id="KW-1185">Reference proteome</keyword>
<keyword evidence="1" id="KW-0175">Coiled coil</keyword>
<evidence type="ECO:0000256" key="1">
    <source>
        <dbReference type="SAM" id="Coils"/>
    </source>
</evidence>
<reference evidence="4" key="1">
    <citation type="submission" date="2016-11" db="UniProtKB">
        <authorList>
            <consortium name="WormBaseParasite"/>
        </authorList>
    </citation>
    <scope>IDENTIFICATION</scope>
</reference>
<protein>
    <submittedName>
        <fullName evidence="4">Basic tail protein</fullName>
    </submittedName>
</protein>
<dbReference type="WBParaSite" id="L893_g28402.t1">
    <property type="protein sequence ID" value="L893_g28402.t1"/>
    <property type="gene ID" value="L893_g28402"/>
</dbReference>
<sequence>MRPLHLLLVLASVAHARWHYCLWTKCVSAQVWDKTSGSMQRTKCLPGYKQMAQESCSPYTMKMLCCEGKGKVKALQDYGHDYYDYMTYDYGAEGFIDYKFPKSEKRYWKAQRRLELEDRERAEEERENQNKEKR</sequence>
<proteinExistence type="predicted"/>
<evidence type="ECO:0000256" key="2">
    <source>
        <dbReference type="SAM" id="SignalP"/>
    </source>
</evidence>
<organism evidence="3 4">
    <name type="scientific">Steinernema glaseri</name>
    <dbReference type="NCBI Taxonomy" id="37863"/>
    <lineage>
        <taxon>Eukaryota</taxon>
        <taxon>Metazoa</taxon>
        <taxon>Ecdysozoa</taxon>
        <taxon>Nematoda</taxon>
        <taxon>Chromadorea</taxon>
        <taxon>Rhabditida</taxon>
        <taxon>Tylenchina</taxon>
        <taxon>Panagrolaimomorpha</taxon>
        <taxon>Strongyloidoidea</taxon>
        <taxon>Steinernematidae</taxon>
        <taxon>Steinernema</taxon>
    </lineage>
</organism>
<feature type="coiled-coil region" evidence="1">
    <location>
        <begin position="107"/>
        <end position="134"/>
    </location>
</feature>
<accession>A0A1I7ZP29</accession>
<dbReference type="AlphaFoldDB" id="A0A1I7ZP29"/>
<keyword evidence="2" id="KW-0732">Signal</keyword>
<evidence type="ECO:0000313" key="4">
    <source>
        <dbReference type="WBParaSite" id="L893_g28402.t1"/>
    </source>
</evidence>
<feature type="chain" id="PRO_5009313741" evidence="2">
    <location>
        <begin position="17"/>
        <end position="134"/>
    </location>
</feature>
<evidence type="ECO:0000313" key="3">
    <source>
        <dbReference type="Proteomes" id="UP000095287"/>
    </source>
</evidence>